<name>A0A0T6AXW4_9SCAR</name>
<sequence length="640" mass="73161">DMNKCPEVWARLAILNGDLDTAESIYLEQVDIESALNMYKRLHKWDAAIKLAKKSGYKNLSTLKDEHMKMLLNSGQFEKAGQVLEEEGNHEQAMSMYIKSNRLARAATLLLQQPSLINDHTLVATVLKNLLRQELFEAAAEIYKQLDKTELAMECYRKGKVWSKAVELARMISPDQVVSLEEEWGDHLVENKQMDAAISHYIEAGQTYKALDAAVSARQWKKAVHIIQVIDDSDSVRNFYKILGNHYASVKEYNIAENMYIKANMFKEAVEMYNQAGQWEKAHTLASNYLDQAEVTSMYIKQAEQLENLGKYREAERLYLSVDEADLAIAMYKRVEQYENMIRLVEKFHPDLLPTTHLHLAQQMEMQGKYRAAEVHFLAVNDWKAATNMYRTLGMWEEAYRVAKQSGGSAAANQVAFLWARTLPIDSAIKLLNKYGILEACVDYACETYQYEFAFQLCKNLQSKVNEVHYKYAMALEDDGKFNEAETEFILAGKPREAVLMYTHGQNWINALRIAEAHEPSAVTEVLQAQAAQCFLDSQFSEFESLLLRAQMPELIVQKYKSSDMWVEALRVCRDYLPALLPSLQAEYSNSTHNKTSAMDLETLLSRANEWALAGQHKQAIDCLLQVNTNIAEPSIVRRA</sequence>
<dbReference type="InterPro" id="IPR056168">
    <property type="entry name" value="TPR_IF140/IFT172/WDR19"/>
</dbReference>
<accession>A0A0T6AXW4</accession>
<dbReference type="PANTHER" id="PTHR15722:SF2">
    <property type="entry name" value="INTRAFLAGELLAR TRANSPORT PROTEIN 172 HOMOLOG"/>
    <property type="match status" value="1"/>
</dbReference>
<proteinExistence type="predicted"/>
<feature type="non-terminal residue" evidence="7">
    <location>
        <position position="1"/>
    </location>
</feature>
<dbReference type="OrthoDB" id="2186662at2759"/>
<evidence type="ECO:0000259" key="6">
    <source>
        <dbReference type="Pfam" id="PF24762"/>
    </source>
</evidence>
<dbReference type="Gene3D" id="1.25.40.470">
    <property type="match status" value="2"/>
</dbReference>
<gene>
    <name evidence="7" type="ORF">AMK59_8740</name>
</gene>
<dbReference type="GO" id="GO:0005930">
    <property type="term" value="C:axoneme"/>
    <property type="evidence" value="ECO:0007669"/>
    <property type="project" value="TreeGrafter"/>
</dbReference>
<dbReference type="GO" id="GO:0036064">
    <property type="term" value="C:ciliary basal body"/>
    <property type="evidence" value="ECO:0007669"/>
    <property type="project" value="TreeGrafter"/>
</dbReference>
<dbReference type="FunFam" id="1.25.40.470:FF:000013">
    <property type="entry name" value="intraflagellar transport protein 172 homolog"/>
    <property type="match status" value="1"/>
</dbReference>
<evidence type="ECO:0000256" key="1">
    <source>
        <dbReference type="ARBA" id="ARBA00004138"/>
    </source>
</evidence>
<evidence type="ECO:0000313" key="7">
    <source>
        <dbReference type="EMBL" id="KRT79958.1"/>
    </source>
</evidence>
<dbReference type="EMBL" id="LJIG01022553">
    <property type="protein sequence ID" value="KRT79958.1"/>
    <property type="molecule type" value="Genomic_DNA"/>
</dbReference>
<reference evidence="7 8" key="1">
    <citation type="submission" date="2015-09" db="EMBL/GenBank/DDBJ databases">
        <title>Draft genome of the scarab beetle Oryctes borbonicus.</title>
        <authorList>
            <person name="Meyer J.M."/>
            <person name="Markov G.V."/>
            <person name="Baskaran P."/>
            <person name="Herrmann M."/>
            <person name="Sommer R.J."/>
            <person name="Roedelsperger C."/>
        </authorList>
    </citation>
    <scope>NUCLEOTIDE SEQUENCE [LARGE SCALE GENOMIC DNA]</scope>
    <source>
        <strain evidence="7">OB123</strain>
        <tissue evidence="7">Whole animal</tissue>
    </source>
</reference>
<comment type="caution">
    <text evidence="7">The sequence shown here is derived from an EMBL/GenBank/DDBJ whole genome shotgun (WGS) entry which is preliminary data.</text>
</comment>
<comment type="subcellular location">
    <subcellularLocation>
        <location evidence="1">Cell projection</location>
        <location evidence="1">Cilium</location>
    </subcellularLocation>
</comment>
<keyword evidence="3" id="KW-0677">Repeat</keyword>
<dbReference type="Pfam" id="PF24762">
    <property type="entry name" value="TPR_IF140-IFT172"/>
    <property type="match status" value="1"/>
</dbReference>
<dbReference type="GO" id="GO:0042073">
    <property type="term" value="P:intraciliary transport"/>
    <property type="evidence" value="ECO:0007669"/>
    <property type="project" value="TreeGrafter"/>
</dbReference>
<dbReference type="Pfam" id="PF13181">
    <property type="entry name" value="TPR_8"/>
    <property type="match status" value="1"/>
</dbReference>
<feature type="non-terminal residue" evidence="7">
    <location>
        <position position="640"/>
    </location>
</feature>
<dbReference type="AlphaFoldDB" id="A0A0T6AXW4"/>
<evidence type="ECO:0000256" key="5">
    <source>
        <dbReference type="ARBA" id="ARBA00023273"/>
    </source>
</evidence>
<evidence type="ECO:0000256" key="4">
    <source>
        <dbReference type="ARBA" id="ARBA00023069"/>
    </source>
</evidence>
<dbReference type="InterPro" id="IPR019734">
    <property type="entry name" value="TPR_rpt"/>
</dbReference>
<evidence type="ECO:0000256" key="2">
    <source>
        <dbReference type="ARBA" id="ARBA00022574"/>
    </source>
</evidence>
<feature type="domain" description="IF140/IFT172/WDR19 TPR" evidence="6">
    <location>
        <begin position="357"/>
        <end position="535"/>
    </location>
</feature>
<keyword evidence="5" id="KW-0966">Cell projection</keyword>
<evidence type="ECO:0000313" key="8">
    <source>
        <dbReference type="Proteomes" id="UP000051574"/>
    </source>
</evidence>
<keyword evidence="4" id="KW-0969">Cilium</keyword>
<protein>
    <submittedName>
        <fullName evidence="7">Anaphase-promoting complex subunit 3 protein</fullName>
    </submittedName>
</protein>
<dbReference type="Proteomes" id="UP000051574">
    <property type="component" value="Unassembled WGS sequence"/>
</dbReference>
<evidence type="ECO:0000256" key="3">
    <source>
        <dbReference type="ARBA" id="ARBA00022737"/>
    </source>
</evidence>
<keyword evidence="8" id="KW-1185">Reference proteome</keyword>
<organism evidence="7 8">
    <name type="scientific">Oryctes borbonicus</name>
    <dbReference type="NCBI Taxonomy" id="1629725"/>
    <lineage>
        <taxon>Eukaryota</taxon>
        <taxon>Metazoa</taxon>
        <taxon>Ecdysozoa</taxon>
        <taxon>Arthropoda</taxon>
        <taxon>Hexapoda</taxon>
        <taxon>Insecta</taxon>
        <taxon>Pterygota</taxon>
        <taxon>Neoptera</taxon>
        <taxon>Endopterygota</taxon>
        <taxon>Coleoptera</taxon>
        <taxon>Polyphaga</taxon>
        <taxon>Scarabaeiformia</taxon>
        <taxon>Scarabaeidae</taxon>
        <taxon>Dynastinae</taxon>
        <taxon>Oryctes</taxon>
    </lineage>
</organism>
<dbReference type="GO" id="GO:0030992">
    <property type="term" value="C:intraciliary transport particle B"/>
    <property type="evidence" value="ECO:0007669"/>
    <property type="project" value="TreeGrafter"/>
</dbReference>
<keyword evidence="2" id="KW-0853">WD repeat</keyword>
<dbReference type="PANTHER" id="PTHR15722">
    <property type="entry name" value="IFT140/172-RELATED"/>
    <property type="match status" value="1"/>
</dbReference>